<dbReference type="SUPFAM" id="SSF53335">
    <property type="entry name" value="S-adenosyl-L-methionine-dependent methyltransferases"/>
    <property type="match status" value="1"/>
</dbReference>
<gene>
    <name evidence="1" type="ORF">SK3146_00595</name>
</gene>
<dbReference type="Gene3D" id="3.40.50.150">
    <property type="entry name" value="Vaccinia Virus protein VP39"/>
    <property type="match status" value="1"/>
</dbReference>
<proteinExistence type="predicted"/>
<sequence length="342" mass="39166">MTTEKNLEQEREIDWPQILSLLDRQFDAVAASAHRTLSDRESLSLLMWLVTGIARYGFLTHERKMAIFDKAEQLGVHMMPVHFYSPVPPKNELTPRDFAKYDVCGIDLNAGEQFSRLESMAPFLSELADIPYDPPASEHQYYYNNSAFCGIDASVYYAMIRQAQPVRVIEVGAGFSTLMAASAIRKNGRGTLTAIEPYPSDVLQKGFEGLHRLIPSKVQDVDTALFESLEKNDILFIDNSHVSKIGSDVNHLLLRVLPRLRSGVIVHLHDLFIPYEYPEDWVKQLNLFWNEQYVAQALLTHSTKFEVWLAHYFLSQTDYDKLRALLPHSPHHIGSSFWIRVK</sequence>
<organism evidence="1 2">
    <name type="scientific">Paenibacillus konkukensis</name>
    <dbReference type="NCBI Taxonomy" id="2020716"/>
    <lineage>
        <taxon>Bacteria</taxon>
        <taxon>Bacillati</taxon>
        <taxon>Bacillota</taxon>
        <taxon>Bacilli</taxon>
        <taxon>Bacillales</taxon>
        <taxon>Paenibacillaceae</taxon>
        <taxon>Paenibacillus</taxon>
    </lineage>
</organism>
<protein>
    <recommendedName>
        <fullName evidence="3">Class I SAM-dependent methyltransferase</fullName>
    </recommendedName>
</protein>
<reference evidence="1" key="2">
    <citation type="journal article" date="2021" name="J Anim Sci Technol">
        <title>Complete genome sequence of Paenibacillus konkukensis sp. nov. SK3146 as a potential probiotic strain.</title>
        <authorList>
            <person name="Jung H.I."/>
            <person name="Park S."/>
            <person name="Niu K.M."/>
            <person name="Lee S.W."/>
            <person name="Kothari D."/>
            <person name="Yi K.J."/>
            <person name="Kim S.K."/>
        </authorList>
    </citation>
    <scope>NUCLEOTIDE SEQUENCE</scope>
    <source>
        <strain evidence="1">SK3146</strain>
    </source>
</reference>
<name>A0ABY4RIK4_9BACL</name>
<dbReference type="InterPro" id="IPR029063">
    <property type="entry name" value="SAM-dependent_MTases_sf"/>
</dbReference>
<accession>A0ABY4RIK4</accession>
<keyword evidence="2" id="KW-1185">Reference proteome</keyword>
<evidence type="ECO:0000313" key="2">
    <source>
        <dbReference type="Proteomes" id="UP001057134"/>
    </source>
</evidence>
<evidence type="ECO:0008006" key="3">
    <source>
        <dbReference type="Google" id="ProtNLM"/>
    </source>
</evidence>
<dbReference type="RefSeq" id="WP_249863676.1">
    <property type="nucleotide sequence ID" value="NZ_CP027059.1"/>
</dbReference>
<reference evidence="1" key="1">
    <citation type="submission" date="2018-02" db="EMBL/GenBank/DDBJ databases">
        <authorList>
            <person name="Kim S.-K."/>
            <person name="Jung H.-I."/>
            <person name="Lee S.-W."/>
        </authorList>
    </citation>
    <scope>NUCLEOTIDE SEQUENCE</scope>
    <source>
        <strain evidence="1">SK3146</strain>
    </source>
</reference>
<dbReference type="EMBL" id="CP027059">
    <property type="protein sequence ID" value="UQZ81439.1"/>
    <property type="molecule type" value="Genomic_DNA"/>
</dbReference>
<dbReference type="Pfam" id="PF13578">
    <property type="entry name" value="Methyltransf_24"/>
    <property type="match status" value="1"/>
</dbReference>
<evidence type="ECO:0000313" key="1">
    <source>
        <dbReference type="EMBL" id="UQZ81439.1"/>
    </source>
</evidence>
<dbReference type="Proteomes" id="UP001057134">
    <property type="component" value="Chromosome"/>
</dbReference>